<dbReference type="SUPFAM" id="SSF101941">
    <property type="entry name" value="NAC domain"/>
    <property type="match status" value="1"/>
</dbReference>
<comment type="caution">
    <text evidence="8">The sequence shown here is derived from an EMBL/GenBank/DDBJ whole genome shotgun (WGS) entry which is preliminary data.</text>
</comment>
<evidence type="ECO:0000256" key="6">
    <source>
        <dbReference type="SAM" id="Phobius"/>
    </source>
</evidence>
<feature type="region of interest" description="Disordered" evidence="5">
    <location>
        <begin position="94"/>
        <end position="118"/>
    </location>
</feature>
<evidence type="ECO:0000256" key="3">
    <source>
        <dbReference type="ARBA" id="ARBA00023163"/>
    </source>
</evidence>
<evidence type="ECO:0000259" key="7">
    <source>
        <dbReference type="PROSITE" id="PS51005"/>
    </source>
</evidence>
<dbReference type="GO" id="GO:0003677">
    <property type="term" value="F:DNA binding"/>
    <property type="evidence" value="ECO:0007669"/>
    <property type="project" value="UniProtKB-KW"/>
</dbReference>
<keyword evidence="3" id="KW-0804">Transcription</keyword>
<dbReference type="PANTHER" id="PTHR31744">
    <property type="entry name" value="PROTEIN CUP-SHAPED COTYLEDON 2-RELATED"/>
    <property type="match status" value="1"/>
</dbReference>
<accession>A0A8J5L7D2</accession>
<dbReference type="Proteomes" id="UP000734854">
    <property type="component" value="Unassembled WGS sequence"/>
</dbReference>
<dbReference type="PROSITE" id="PS51005">
    <property type="entry name" value="NAC"/>
    <property type="match status" value="1"/>
</dbReference>
<name>A0A8J5L7D2_ZINOF</name>
<organism evidence="8 9">
    <name type="scientific">Zingiber officinale</name>
    <name type="common">Ginger</name>
    <name type="synonym">Amomum zingiber</name>
    <dbReference type="NCBI Taxonomy" id="94328"/>
    <lineage>
        <taxon>Eukaryota</taxon>
        <taxon>Viridiplantae</taxon>
        <taxon>Streptophyta</taxon>
        <taxon>Embryophyta</taxon>
        <taxon>Tracheophyta</taxon>
        <taxon>Spermatophyta</taxon>
        <taxon>Magnoliopsida</taxon>
        <taxon>Liliopsida</taxon>
        <taxon>Zingiberales</taxon>
        <taxon>Zingiberaceae</taxon>
        <taxon>Zingiber</taxon>
    </lineage>
</organism>
<evidence type="ECO:0000313" key="8">
    <source>
        <dbReference type="EMBL" id="KAG6503500.1"/>
    </source>
</evidence>
<feature type="transmembrane region" description="Helical" evidence="6">
    <location>
        <begin position="629"/>
        <end position="651"/>
    </location>
</feature>
<reference evidence="8 9" key="1">
    <citation type="submission" date="2020-08" db="EMBL/GenBank/DDBJ databases">
        <title>Plant Genome Project.</title>
        <authorList>
            <person name="Zhang R.-G."/>
        </authorList>
    </citation>
    <scope>NUCLEOTIDE SEQUENCE [LARGE SCALE GENOMIC DNA]</scope>
    <source>
        <tissue evidence="8">Rhizome</tissue>
    </source>
</reference>
<keyword evidence="6" id="KW-0812">Transmembrane</keyword>
<dbReference type="InterPro" id="IPR036093">
    <property type="entry name" value="NAC_dom_sf"/>
</dbReference>
<proteinExistence type="predicted"/>
<dbReference type="EMBL" id="JACMSC010000010">
    <property type="protein sequence ID" value="KAG6503500.1"/>
    <property type="molecule type" value="Genomic_DNA"/>
</dbReference>
<sequence>MNSAAAEASASNLPPPPAAASRLAPGFRFHPTDEELVSYYLKRKVCGRPLRVDAIAEVELYMFEPWELPDLSRIRNRDQEWYFFTSLDRKYSTRSRTNRATPQGYWKTTGKDRSVGRGPRAVGMKKTLVYHSGRAPRGNRTNWELSLNREASAGKDAHVVCRIFLKNGSGPQNGAQYGAPFLEKEWEVEEDGAVSMLDGGDYHATEVVSMLDGGDYHATERGYFEFSDLVQNEDLNKEQTNVFNFAPYIGGTDNGGHPEDASNLLDEASKDISFTNLGDTPSQKSVPASIDEMEKHPPVEDCSHTQTCVNAKEEYVELKDIADTVNVAYSFVEESVGYPIRNCHVENTNGVGENIHQVQMFEVEEFFDSISESDDQPESDRNSLLEDNIFTQSNGSNSSAGTFTSNQGKIAVCDVPNENVAFWQENVVMNEYLPTVEPSGFEKVDELLVYFDATDGDLHYGNIGFSRSSPPAAFDFAQEDCGCTIKSTAQVPNTFISGASSSGSCVPCDQSEDKCKDVGDKPDDTMKDSNKENAAKKHLLNMLGAISAPAAFAEFPPMSGKVAAAHSANPIHVTSGFIRIYSSTISENVVHGPSQKNGHAHCMLSYSLPDESTRKRQVNPVSMVIRGGMYLFLVSWLILTIIYKVVTGYMARKKVLQIK</sequence>
<dbReference type="PANTHER" id="PTHR31744:SF210">
    <property type="entry name" value="NAC DOMAIN-CONTAINING PROTEIN 86-LIKE"/>
    <property type="match status" value="1"/>
</dbReference>
<evidence type="ECO:0000256" key="1">
    <source>
        <dbReference type="ARBA" id="ARBA00023015"/>
    </source>
</evidence>
<dbReference type="Pfam" id="PF02365">
    <property type="entry name" value="NAM"/>
    <property type="match status" value="1"/>
</dbReference>
<evidence type="ECO:0000256" key="4">
    <source>
        <dbReference type="ARBA" id="ARBA00023242"/>
    </source>
</evidence>
<evidence type="ECO:0000313" key="9">
    <source>
        <dbReference type="Proteomes" id="UP000734854"/>
    </source>
</evidence>
<dbReference type="AlphaFoldDB" id="A0A8J5L7D2"/>
<dbReference type="GO" id="GO:0006355">
    <property type="term" value="P:regulation of DNA-templated transcription"/>
    <property type="evidence" value="ECO:0007669"/>
    <property type="project" value="InterPro"/>
</dbReference>
<dbReference type="InterPro" id="IPR003441">
    <property type="entry name" value="NAC-dom"/>
</dbReference>
<evidence type="ECO:0000256" key="5">
    <source>
        <dbReference type="SAM" id="MobiDB-lite"/>
    </source>
</evidence>
<protein>
    <recommendedName>
        <fullName evidence="7">NAC domain-containing protein</fullName>
    </recommendedName>
</protein>
<dbReference type="Gene3D" id="2.170.150.80">
    <property type="entry name" value="NAC domain"/>
    <property type="match status" value="1"/>
</dbReference>
<keyword evidence="6" id="KW-1133">Transmembrane helix</keyword>
<keyword evidence="6" id="KW-0472">Membrane</keyword>
<keyword evidence="1" id="KW-0805">Transcription regulation</keyword>
<feature type="domain" description="NAC" evidence="7">
    <location>
        <begin position="23"/>
        <end position="166"/>
    </location>
</feature>
<evidence type="ECO:0000256" key="2">
    <source>
        <dbReference type="ARBA" id="ARBA00023125"/>
    </source>
</evidence>
<keyword evidence="9" id="KW-1185">Reference proteome</keyword>
<gene>
    <name evidence="8" type="ORF">ZIOFF_035815</name>
</gene>
<keyword evidence="2" id="KW-0238">DNA-binding</keyword>
<keyword evidence="4" id="KW-0539">Nucleus</keyword>